<proteinExistence type="predicted"/>
<dbReference type="Proteomes" id="UP000035929">
    <property type="component" value="Unassembled WGS sequence"/>
</dbReference>
<dbReference type="PATRIC" id="fig|270351.6.peg.3360"/>
<accession>A0A0J6S5W2</accession>
<organism evidence="1 2">
    <name type="scientific">Methylobacterium aquaticum</name>
    <dbReference type="NCBI Taxonomy" id="270351"/>
    <lineage>
        <taxon>Bacteria</taxon>
        <taxon>Pseudomonadati</taxon>
        <taxon>Pseudomonadota</taxon>
        <taxon>Alphaproteobacteria</taxon>
        <taxon>Hyphomicrobiales</taxon>
        <taxon>Methylobacteriaceae</taxon>
        <taxon>Methylobacterium</taxon>
    </lineage>
</organism>
<dbReference type="EMBL" id="LABX01000225">
    <property type="protein sequence ID" value="KMO28863.1"/>
    <property type="molecule type" value="Genomic_DNA"/>
</dbReference>
<dbReference type="AlphaFoldDB" id="A0A0J6S5W2"/>
<sequence length="125" mass="14181">MIAVVVATEAGCGHDLLERFGTVRRDDPTRMTAEQEGRWVMLAQTDTVAGAYEPEDMERMRERLDEPEFFVLQVSEPSLVADCLRSISSNKTVVVDNDHGWIDDLNAYKQAIDRGEDWLHCANRP</sequence>
<evidence type="ECO:0000313" key="1">
    <source>
        <dbReference type="EMBL" id="KMO28863.1"/>
    </source>
</evidence>
<name>A0A0J6S5W2_9HYPH</name>
<gene>
    <name evidence="1" type="ORF">VP06_26235</name>
</gene>
<protein>
    <submittedName>
        <fullName evidence="1">Uncharacterized protein</fullName>
    </submittedName>
</protein>
<comment type="caution">
    <text evidence="1">The sequence shown here is derived from an EMBL/GenBank/DDBJ whole genome shotgun (WGS) entry which is preliminary data.</text>
</comment>
<evidence type="ECO:0000313" key="2">
    <source>
        <dbReference type="Proteomes" id="UP000035929"/>
    </source>
</evidence>
<reference evidence="1 2" key="1">
    <citation type="submission" date="2015-03" db="EMBL/GenBank/DDBJ databases">
        <title>Genome sequencing of Methylobacterium aquaticum DSM16371 type strain.</title>
        <authorList>
            <person name="Chaudhry V."/>
            <person name="Patil P.B."/>
        </authorList>
    </citation>
    <scope>NUCLEOTIDE SEQUENCE [LARGE SCALE GENOMIC DNA]</scope>
    <source>
        <strain evidence="1 2">DSM 16371</strain>
    </source>
</reference>